<reference evidence="9 10" key="1">
    <citation type="submission" date="2020-08" db="EMBL/GenBank/DDBJ databases">
        <title>A Genomic Blueprint of the Chicken Gut Microbiome.</title>
        <authorList>
            <person name="Gilroy R."/>
            <person name="Ravi A."/>
            <person name="Getino M."/>
            <person name="Pursley I."/>
            <person name="Horton D.L."/>
            <person name="Alikhan N.-F."/>
            <person name="Baker D."/>
            <person name="Gharbi K."/>
            <person name="Hall N."/>
            <person name="Watson M."/>
            <person name="Adriaenssens E.M."/>
            <person name="Foster-Nyarko E."/>
            <person name="Jarju S."/>
            <person name="Secka A."/>
            <person name="Antonio M."/>
            <person name="Oren A."/>
            <person name="Chaudhuri R."/>
            <person name="La Ragione R.M."/>
            <person name="Hildebrand F."/>
            <person name="Pallen M.J."/>
        </authorList>
    </citation>
    <scope>NUCLEOTIDE SEQUENCE [LARGE SCALE GENOMIC DNA]</scope>
    <source>
        <strain evidence="9 10">Sa3CVN1</strain>
    </source>
</reference>
<dbReference type="EMBL" id="JACSRA010000006">
    <property type="protein sequence ID" value="MBD7910801.1"/>
    <property type="molecule type" value="Genomic_DNA"/>
</dbReference>
<dbReference type="Gene3D" id="1.20.58.340">
    <property type="entry name" value="Magnesium transport protein CorA, transmembrane region"/>
    <property type="match status" value="2"/>
</dbReference>
<dbReference type="Pfam" id="PF01544">
    <property type="entry name" value="CorA"/>
    <property type="match status" value="1"/>
</dbReference>
<dbReference type="CDD" id="cd12826">
    <property type="entry name" value="EcCorA_ZntB-like_u1"/>
    <property type="match status" value="1"/>
</dbReference>
<evidence type="ECO:0000256" key="8">
    <source>
        <dbReference type="SAM" id="Phobius"/>
    </source>
</evidence>
<gene>
    <name evidence="9" type="ORF">H9661_05445</name>
</gene>
<evidence type="ECO:0000313" key="10">
    <source>
        <dbReference type="Proteomes" id="UP000627781"/>
    </source>
</evidence>
<evidence type="ECO:0000256" key="1">
    <source>
        <dbReference type="ARBA" id="ARBA00004651"/>
    </source>
</evidence>
<evidence type="ECO:0000256" key="6">
    <source>
        <dbReference type="ARBA" id="ARBA00022989"/>
    </source>
</evidence>
<feature type="transmembrane region" description="Helical" evidence="8">
    <location>
        <begin position="249"/>
        <end position="268"/>
    </location>
</feature>
<keyword evidence="3" id="KW-0813">Transport</keyword>
<comment type="caution">
    <text evidence="9">The sequence shown here is derived from an EMBL/GenBank/DDBJ whole genome shotgun (WGS) entry which is preliminary data.</text>
</comment>
<sequence length="306" mass="35929">MVYCLKDNILQKDSIDSITCEKNKKYVFICSFNELENIREKIGIDKEIALQCVNGITSKFESNFGFDFISLMVPHISDPLRDPYRICVYLNNNILAFICDNEKIITDYIGYIFDGNQKITSISKVLDIFFDKLTVEDTYDLENIEEEISELEEGLINSVDNECFKEIMMLRKKLLILKRYYEQFYNIAEGVEENENGLIDQKTIKSFKMLTNRINRLYGSVINLRDYVSQVREAYQAQVDINQNNLMKVFTVITTIFLPLTLIAGWYGMNLKMPEYEYEYSYPIVIFISILIVLGCIICFKKKKWF</sequence>
<evidence type="ECO:0000256" key="7">
    <source>
        <dbReference type="ARBA" id="ARBA00023136"/>
    </source>
</evidence>
<dbReference type="SUPFAM" id="SSF144083">
    <property type="entry name" value="Magnesium transport protein CorA, transmembrane region"/>
    <property type="match status" value="1"/>
</dbReference>
<comment type="similarity">
    <text evidence="2">Belongs to the CorA metal ion transporter (MIT) (TC 1.A.35) family.</text>
</comment>
<keyword evidence="10" id="KW-1185">Reference proteome</keyword>
<dbReference type="RefSeq" id="WP_143316721.1">
    <property type="nucleotide sequence ID" value="NZ_JACSRA010000006.1"/>
</dbReference>
<comment type="subcellular location">
    <subcellularLocation>
        <location evidence="1">Cell membrane</location>
        <topology evidence="1">Multi-pass membrane protein</topology>
    </subcellularLocation>
</comment>
<keyword evidence="5 8" id="KW-0812">Transmembrane</keyword>
<feature type="transmembrane region" description="Helical" evidence="8">
    <location>
        <begin position="280"/>
        <end position="300"/>
    </location>
</feature>
<organism evidence="9 10">
    <name type="scientific">Clostridium cibarium</name>
    <dbReference type="NCBI Taxonomy" id="2762247"/>
    <lineage>
        <taxon>Bacteria</taxon>
        <taxon>Bacillati</taxon>
        <taxon>Bacillota</taxon>
        <taxon>Clostridia</taxon>
        <taxon>Eubacteriales</taxon>
        <taxon>Clostridiaceae</taxon>
        <taxon>Clostridium</taxon>
    </lineage>
</organism>
<name>A0ABR8PRJ6_9CLOT</name>
<dbReference type="PANTHER" id="PTHR46494">
    <property type="entry name" value="CORA FAMILY METAL ION TRANSPORTER (EUROFUNG)"/>
    <property type="match status" value="1"/>
</dbReference>
<evidence type="ECO:0000313" key="9">
    <source>
        <dbReference type="EMBL" id="MBD7910801.1"/>
    </source>
</evidence>
<keyword evidence="7 8" id="KW-0472">Membrane</keyword>
<dbReference type="InterPro" id="IPR045863">
    <property type="entry name" value="CorA_TM1_TM2"/>
</dbReference>
<evidence type="ECO:0000256" key="3">
    <source>
        <dbReference type="ARBA" id="ARBA00022448"/>
    </source>
</evidence>
<dbReference type="InterPro" id="IPR045861">
    <property type="entry name" value="CorA_cytoplasmic_dom"/>
</dbReference>
<dbReference type="SUPFAM" id="SSF143865">
    <property type="entry name" value="CorA soluble domain-like"/>
    <property type="match status" value="1"/>
</dbReference>
<keyword evidence="6 8" id="KW-1133">Transmembrane helix</keyword>
<accession>A0ABR8PRJ6</accession>
<evidence type="ECO:0000256" key="4">
    <source>
        <dbReference type="ARBA" id="ARBA00022475"/>
    </source>
</evidence>
<dbReference type="PANTHER" id="PTHR46494:SF1">
    <property type="entry name" value="CORA FAMILY METAL ION TRANSPORTER (EUROFUNG)"/>
    <property type="match status" value="1"/>
</dbReference>
<evidence type="ECO:0000256" key="5">
    <source>
        <dbReference type="ARBA" id="ARBA00022692"/>
    </source>
</evidence>
<proteinExistence type="inferred from homology"/>
<protein>
    <submittedName>
        <fullName evidence="9">Magnesium transporter</fullName>
    </submittedName>
</protein>
<dbReference type="Proteomes" id="UP000627781">
    <property type="component" value="Unassembled WGS sequence"/>
</dbReference>
<evidence type="ECO:0000256" key="2">
    <source>
        <dbReference type="ARBA" id="ARBA00009765"/>
    </source>
</evidence>
<dbReference type="InterPro" id="IPR002523">
    <property type="entry name" value="MgTranspt_CorA/ZnTranspt_ZntB"/>
</dbReference>
<keyword evidence="4" id="KW-1003">Cell membrane</keyword>